<keyword evidence="6" id="KW-0687">Ribonucleoprotein</keyword>
<reference evidence="8" key="1">
    <citation type="journal article" date="2021" name="Sci. Rep.">
        <title>Diploid genomic architecture of Nitzschia inconspicua, an elite biomass production diatom.</title>
        <authorList>
            <person name="Oliver A."/>
            <person name="Podell S."/>
            <person name="Pinowska A."/>
            <person name="Traller J.C."/>
            <person name="Smith S.R."/>
            <person name="McClure R."/>
            <person name="Beliaev A."/>
            <person name="Bohutskyi P."/>
            <person name="Hill E.A."/>
            <person name="Rabines A."/>
            <person name="Zheng H."/>
            <person name="Allen L.Z."/>
            <person name="Kuo A."/>
            <person name="Grigoriev I.V."/>
            <person name="Allen A.E."/>
            <person name="Hazlebeck D."/>
            <person name="Allen E.E."/>
        </authorList>
    </citation>
    <scope>NUCLEOTIDE SEQUENCE</scope>
    <source>
        <strain evidence="8">Hildebrandi</strain>
    </source>
</reference>
<feature type="region of interest" description="Disordered" evidence="7">
    <location>
        <begin position="325"/>
        <end position="362"/>
    </location>
</feature>
<name>A0A9K3LB77_9STRA</name>
<dbReference type="GO" id="GO:0030686">
    <property type="term" value="C:90S preribosome"/>
    <property type="evidence" value="ECO:0007669"/>
    <property type="project" value="TreeGrafter"/>
</dbReference>
<reference evidence="8" key="2">
    <citation type="submission" date="2021-04" db="EMBL/GenBank/DDBJ databases">
        <authorList>
            <person name="Podell S."/>
        </authorList>
    </citation>
    <scope>NUCLEOTIDE SEQUENCE</scope>
    <source>
        <strain evidence="8">Hildebrandi</strain>
    </source>
</reference>
<feature type="compositionally biased region" description="Acidic residues" evidence="7">
    <location>
        <begin position="59"/>
        <end position="74"/>
    </location>
</feature>
<dbReference type="PANTHER" id="PTHR21738:SF0">
    <property type="entry name" value="RIBOSOMAL RNA PROCESSING PROTEIN 36 HOMOLOG"/>
    <property type="match status" value="1"/>
</dbReference>
<evidence type="ECO:0000256" key="3">
    <source>
        <dbReference type="ARBA" id="ARBA00022517"/>
    </source>
</evidence>
<accession>A0A9K3LB77</accession>
<comment type="caution">
    <text evidence="8">The sequence shown here is derived from an EMBL/GenBank/DDBJ whole genome shotgun (WGS) entry which is preliminary data.</text>
</comment>
<dbReference type="OrthoDB" id="448446at2759"/>
<comment type="subcellular location">
    <subcellularLocation>
        <location evidence="1 6">Nucleus</location>
        <location evidence="1 6">Nucleolus</location>
    </subcellularLocation>
</comment>
<feature type="compositionally biased region" description="Acidic residues" evidence="7">
    <location>
        <begin position="212"/>
        <end position="221"/>
    </location>
</feature>
<feature type="compositionally biased region" description="Basic and acidic residues" evidence="7">
    <location>
        <begin position="163"/>
        <end position="174"/>
    </location>
</feature>
<feature type="compositionally biased region" description="Basic and acidic residues" evidence="7">
    <location>
        <begin position="343"/>
        <end position="362"/>
    </location>
</feature>
<feature type="compositionally biased region" description="Basic and acidic residues" evidence="7">
    <location>
        <begin position="400"/>
        <end position="416"/>
    </location>
</feature>
<feature type="compositionally biased region" description="Polar residues" evidence="7">
    <location>
        <begin position="175"/>
        <end position="195"/>
    </location>
</feature>
<evidence type="ECO:0000313" key="8">
    <source>
        <dbReference type="EMBL" id="KAG7358494.1"/>
    </source>
</evidence>
<feature type="compositionally biased region" description="Basic and acidic residues" evidence="7">
    <location>
        <begin position="237"/>
        <end position="250"/>
    </location>
</feature>
<evidence type="ECO:0000256" key="7">
    <source>
        <dbReference type="SAM" id="MobiDB-lite"/>
    </source>
</evidence>
<comment type="subunit">
    <text evidence="6">Associates with 90S and pre-40S pre-ribosomal particles.</text>
</comment>
<organism evidence="8 9">
    <name type="scientific">Nitzschia inconspicua</name>
    <dbReference type="NCBI Taxonomy" id="303405"/>
    <lineage>
        <taxon>Eukaryota</taxon>
        <taxon>Sar</taxon>
        <taxon>Stramenopiles</taxon>
        <taxon>Ochrophyta</taxon>
        <taxon>Bacillariophyta</taxon>
        <taxon>Bacillariophyceae</taxon>
        <taxon>Bacillariophycidae</taxon>
        <taxon>Bacillariales</taxon>
        <taxon>Bacillariaceae</taxon>
        <taxon>Nitzschia</taxon>
    </lineage>
</organism>
<feature type="compositionally biased region" description="Basic and acidic residues" evidence="7">
    <location>
        <begin position="9"/>
        <end position="18"/>
    </location>
</feature>
<evidence type="ECO:0000256" key="4">
    <source>
        <dbReference type="ARBA" id="ARBA00022552"/>
    </source>
</evidence>
<keyword evidence="9" id="KW-1185">Reference proteome</keyword>
<dbReference type="GO" id="GO:0005730">
    <property type="term" value="C:nucleolus"/>
    <property type="evidence" value="ECO:0007669"/>
    <property type="project" value="UniProtKB-SubCell"/>
</dbReference>
<feature type="region of interest" description="Disordered" evidence="7">
    <location>
        <begin position="1"/>
        <end position="254"/>
    </location>
</feature>
<comment type="function">
    <text evidence="6">Component of the 90S pre-ribosome involved in the maturation of rRNAs. Required for early cleavages of the pre-RNAs in the 40S ribosomal subunit maturation pathway.</text>
</comment>
<feature type="compositionally biased region" description="Basic residues" evidence="7">
    <location>
        <begin position="225"/>
        <end position="236"/>
    </location>
</feature>
<dbReference type="PANTHER" id="PTHR21738">
    <property type="entry name" value="RIBOSOMAL RNA PROCESSING PROTEIN 36 HOMOLOG"/>
    <property type="match status" value="1"/>
</dbReference>
<dbReference type="GO" id="GO:0000462">
    <property type="term" value="P:maturation of SSU-rRNA from tricistronic rRNA transcript (SSU-rRNA, 5.8S rRNA, LSU-rRNA)"/>
    <property type="evidence" value="ECO:0007669"/>
    <property type="project" value="TreeGrafter"/>
</dbReference>
<keyword evidence="5 6" id="KW-0539">Nucleus</keyword>
<comment type="similarity">
    <text evidence="2 6">Belongs to the RRP36 family.</text>
</comment>
<sequence length="433" mass="49825">MTSQQQQEQLRRLKRIEQYDSASSGSDDDDDDSSNGHDVRAMENPSSIRQRRKKLTVDDGGDESSDSSSDEEENDKSRNRSHNARKRKINPENNEDDEASSSSGDSSNDDSDNNNNYSDEKMDRNDDADTNNSDSESENDSNYDDDENSNSSDSEASIQDLPLQERLRRKEEQSKNFQSVRQRKSQALQEASQRLAQLKQKKTKEQRNNDCDHDDDKDDADVTMQKKKTKKKKSKHRPTEVSSKRSDFFRRGAPKLNESGIGVEIGAKRYKPIDPRVSNLSGHFNQDQFQKNYAFLEEMRNQEIGQCRKRIAAFKATGDRGRRLRRKLGLDGSDPSGLEEEEGRLKKLTQERANLERSKIDRTAQRNVKAKIREQVASGQRGAYFLKRKEKKSLEMEEKLKELQKRGGKKAVDKMLDRKRRKNKSRDAGMFAK</sequence>
<gene>
    <name evidence="8" type="ORF">IV203_015083</name>
</gene>
<feature type="compositionally biased region" description="Basic residues" evidence="7">
    <location>
        <begin position="79"/>
        <end position="88"/>
    </location>
</feature>
<dbReference type="InterPro" id="IPR009292">
    <property type="entry name" value="RRP36"/>
</dbReference>
<protein>
    <recommendedName>
        <fullName evidence="6">rRNA biogenesis protein RRP36</fullName>
    </recommendedName>
</protein>
<dbReference type="EMBL" id="JAGRRH010000014">
    <property type="protein sequence ID" value="KAG7358494.1"/>
    <property type="molecule type" value="Genomic_DNA"/>
</dbReference>
<evidence type="ECO:0000256" key="6">
    <source>
        <dbReference type="RuleBase" id="RU368027"/>
    </source>
</evidence>
<dbReference type="Proteomes" id="UP000693970">
    <property type="component" value="Unassembled WGS sequence"/>
</dbReference>
<evidence type="ECO:0000256" key="2">
    <source>
        <dbReference type="ARBA" id="ARBA00009418"/>
    </source>
</evidence>
<keyword evidence="4 6" id="KW-0698">rRNA processing</keyword>
<feature type="region of interest" description="Disordered" evidence="7">
    <location>
        <begin position="400"/>
        <end position="433"/>
    </location>
</feature>
<keyword evidence="3 6" id="KW-0690">Ribosome biogenesis</keyword>
<evidence type="ECO:0000313" key="9">
    <source>
        <dbReference type="Proteomes" id="UP000693970"/>
    </source>
</evidence>
<dbReference type="AlphaFoldDB" id="A0A9K3LB77"/>
<evidence type="ECO:0000256" key="1">
    <source>
        <dbReference type="ARBA" id="ARBA00004604"/>
    </source>
</evidence>
<dbReference type="Pfam" id="PF06102">
    <property type="entry name" value="RRP36"/>
    <property type="match status" value="1"/>
</dbReference>
<evidence type="ECO:0000256" key="5">
    <source>
        <dbReference type="ARBA" id="ARBA00023242"/>
    </source>
</evidence>
<feature type="compositionally biased region" description="Basic and acidic residues" evidence="7">
    <location>
        <begin position="118"/>
        <end position="127"/>
    </location>
</feature>
<feature type="compositionally biased region" description="Acidic residues" evidence="7">
    <location>
        <begin position="135"/>
        <end position="148"/>
    </location>
</feature>
<proteinExistence type="inferred from homology"/>